<evidence type="ECO:0000313" key="11">
    <source>
        <dbReference type="EMBL" id="ABP70472.1"/>
    </source>
</evidence>
<dbReference type="Pfam" id="PF07687">
    <property type="entry name" value="M20_dimer"/>
    <property type="match status" value="1"/>
</dbReference>
<dbReference type="eggNOG" id="COG0624">
    <property type="taxonomic scope" value="Bacteria"/>
</dbReference>
<sequence>MPSPLTPRQILERLVAFPTVSRDSNLALVDWVEEFLDERGIAAHRVWNADRTKAALYAHVGPEVEGAVVLSGHSDVVPVEGQDWSSDPWTLTERDGRLYGRGTCDMKGFDALALAALALAQERGVKRPLQLALSFDEEVGCLGAPAMIEEMARCLPKGRAVIVGEPSRMRVVTGHKGGGGLLCHVQGHEVHSSIMHRGVNAIMSAARLIDWANRRNAEGAAGPPSEVAALFDPPWTTVHVGTIRGGTAGNITARDCRFDVGFRAVPGETVEEWAAAFEAEARSVEAEMKAIHPEAAITIGRLFGYPPLRPEEGGEAEALARRLTGDNGSMVVSYGTEAGQFQAAGYSAVVCGPGDIAQAHQPDEYLEVAQFEDGWSFMRRLVEECAG</sequence>
<evidence type="ECO:0000256" key="6">
    <source>
        <dbReference type="ARBA" id="ARBA00022723"/>
    </source>
</evidence>
<name>A4WSV8_CERS5</name>
<dbReference type="PANTHER" id="PTHR43808">
    <property type="entry name" value="ACETYLORNITHINE DEACETYLASE"/>
    <property type="match status" value="1"/>
</dbReference>
<accession>A4WSV8</accession>
<dbReference type="SUPFAM" id="SSF53187">
    <property type="entry name" value="Zn-dependent exopeptidases"/>
    <property type="match status" value="1"/>
</dbReference>
<feature type="domain" description="Peptidase M20 dimerisation" evidence="10">
    <location>
        <begin position="173"/>
        <end position="286"/>
    </location>
</feature>
<dbReference type="CDD" id="cd03894">
    <property type="entry name" value="M20_ArgE"/>
    <property type="match status" value="1"/>
</dbReference>
<dbReference type="InterPro" id="IPR002933">
    <property type="entry name" value="Peptidase_M20"/>
</dbReference>
<evidence type="ECO:0000256" key="7">
    <source>
        <dbReference type="ARBA" id="ARBA00022801"/>
    </source>
</evidence>
<dbReference type="NCBIfam" id="TIGR01892">
    <property type="entry name" value="AcOrn-deacetyl"/>
    <property type="match status" value="1"/>
</dbReference>
<evidence type="ECO:0000256" key="8">
    <source>
        <dbReference type="ARBA" id="ARBA00022833"/>
    </source>
</evidence>
<evidence type="ECO:0000256" key="5">
    <source>
        <dbReference type="ARBA" id="ARBA00022605"/>
    </source>
</evidence>
<evidence type="ECO:0000256" key="1">
    <source>
        <dbReference type="ARBA" id="ARBA00001947"/>
    </source>
</evidence>
<dbReference type="GO" id="GO:0006526">
    <property type="term" value="P:L-arginine biosynthetic process"/>
    <property type="evidence" value="ECO:0007669"/>
    <property type="project" value="UniProtKB-KW"/>
</dbReference>
<dbReference type="Gene3D" id="3.40.630.10">
    <property type="entry name" value="Zn peptidases"/>
    <property type="match status" value="1"/>
</dbReference>
<dbReference type="InterPro" id="IPR036264">
    <property type="entry name" value="Bact_exopeptidase_dim_dom"/>
</dbReference>
<dbReference type="BioCyc" id="RSPH349102:G1G8M-1626-MONOMER"/>
<reference evidence="11" key="1">
    <citation type="submission" date="2007-04" db="EMBL/GenBank/DDBJ databases">
        <title>Complete sequence of chromosome of Rhodobacter sphaeroides ATCC 17025.</title>
        <authorList>
            <consortium name="US DOE Joint Genome Institute"/>
            <person name="Copeland A."/>
            <person name="Lucas S."/>
            <person name="Lapidus A."/>
            <person name="Barry K."/>
            <person name="Detter J.C."/>
            <person name="Glavina del Rio T."/>
            <person name="Hammon N."/>
            <person name="Israni S."/>
            <person name="Dalin E."/>
            <person name="Tice H."/>
            <person name="Pitluck S."/>
            <person name="Chertkov O."/>
            <person name="Brettin T."/>
            <person name="Bruce D."/>
            <person name="Han C."/>
            <person name="Schmutz J."/>
            <person name="Larimer F."/>
            <person name="Land M."/>
            <person name="Hauser L."/>
            <person name="Kyrpides N."/>
            <person name="Kim E."/>
            <person name="Richardson P."/>
            <person name="Mackenzie C."/>
            <person name="Choudhary M."/>
            <person name="Donohue T.J."/>
            <person name="Kaplan S."/>
        </authorList>
    </citation>
    <scope>NUCLEOTIDE SEQUENCE [LARGE SCALE GENOMIC DNA]</scope>
    <source>
        <strain evidence="11">ATCC 17025</strain>
    </source>
</reference>
<keyword evidence="5" id="KW-0028">Amino-acid biosynthesis</keyword>
<dbReference type="EMBL" id="CP000661">
    <property type="protein sequence ID" value="ABP70472.1"/>
    <property type="molecule type" value="Genomic_DNA"/>
</dbReference>
<dbReference type="SUPFAM" id="SSF55031">
    <property type="entry name" value="Bacterial exopeptidase dimerisation domain"/>
    <property type="match status" value="1"/>
</dbReference>
<organism evidence="11">
    <name type="scientific">Cereibacter sphaeroides (strain ATCC 17025 / ATH 2.4.3)</name>
    <name type="common">Rhodobacter sphaeroides</name>
    <dbReference type="NCBI Taxonomy" id="349102"/>
    <lineage>
        <taxon>Bacteria</taxon>
        <taxon>Pseudomonadati</taxon>
        <taxon>Pseudomonadota</taxon>
        <taxon>Alphaproteobacteria</taxon>
        <taxon>Rhodobacterales</taxon>
        <taxon>Paracoccaceae</taxon>
        <taxon>Cereibacter</taxon>
    </lineage>
</organism>
<keyword evidence="4" id="KW-0055">Arginine biosynthesis</keyword>
<protein>
    <submittedName>
        <fullName evidence="11">Acetylornithine deacetylase</fullName>
        <ecNumber evidence="11">3.5.1.16</ecNumber>
    </submittedName>
</protein>
<keyword evidence="8" id="KW-0862">Zinc</keyword>
<dbReference type="Pfam" id="PF01546">
    <property type="entry name" value="Peptidase_M20"/>
    <property type="match status" value="1"/>
</dbReference>
<dbReference type="Gene3D" id="3.30.70.360">
    <property type="match status" value="1"/>
</dbReference>
<dbReference type="PROSITE" id="PS00759">
    <property type="entry name" value="ARGE_DAPE_CPG2_2"/>
    <property type="match status" value="1"/>
</dbReference>
<gene>
    <name evidence="11" type="ordered locus">Rsph17025_1579</name>
</gene>
<dbReference type="AlphaFoldDB" id="A4WSV8"/>
<dbReference type="InterPro" id="IPR010169">
    <property type="entry name" value="AcOrn-deacetyl"/>
</dbReference>
<evidence type="ECO:0000259" key="10">
    <source>
        <dbReference type="Pfam" id="PF07687"/>
    </source>
</evidence>
<keyword evidence="6" id="KW-0479">Metal-binding</keyword>
<evidence type="ECO:0000256" key="4">
    <source>
        <dbReference type="ARBA" id="ARBA00022571"/>
    </source>
</evidence>
<evidence type="ECO:0000256" key="2">
    <source>
        <dbReference type="ARBA" id="ARBA00005691"/>
    </source>
</evidence>
<dbReference type="STRING" id="349102.Rsph17025_1579"/>
<dbReference type="PANTHER" id="PTHR43808:SF31">
    <property type="entry name" value="N-ACETYL-L-CITRULLINE DEACETYLASE"/>
    <property type="match status" value="1"/>
</dbReference>
<evidence type="ECO:0000256" key="3">
    <source>
        <dbReference type="ARBA" id="ARBA00022490"/>
    </source>
</evidence>
<dbReference type="GO" id="GO:0008777">
    <property type="term" value="F:acetylornithine deacetylase activity"/>
    <property type="evidence" value="ECO:0007669"/>
    <property type="project" value="UniProtKB-EC"/>
</dbReference>
<dbReference type="InterPro" id="IPR050072">
    <property type="entry name" value="Peptidase_M20A"/>
</dbReference>
<comment type="similarity">
    <text evidence="2">Belongs to the peptidase M20A family. ArgE subfamily.</text>
</comment>
<dbReference type="EC" id="3.5.1.16" evidence="11"/>
<dbReference type="InterPro" id="IPR011650">
    <property type="entry name" value="Peptidase_M20_dimer"/>
</dbReference>
<keyword evidence="3" id="KW-0963">Cytoplasm</keyword>
<keyword evidence="9" id="KW-0170">Cobalt</keyword>
<proteinExistence type="inferred from homology"/>
<dbReference type="InterPro" id="IPR001261">
    <property type="entry name" value="ArgE/DapE_CS"/>
</dbReference>
<dbReference type="NCBIfam" id="NF005710">
    <property type="entry name" value="PRK07522.1"/>
    <property type="match status" value="1"/>
</dbReference>
<comment type="cofactor">
    <cofactor evidence="1">
        <name>Zn(2+)</name>
        <dbReference type="ChEBI" id="CHEBI:29105"/>
    </cofactor>
</comment>
<evidence type="ECO:0000256" key="9">
    <source>
        <dbReference type="ARBA" id="ARBA00023285"/>
    </source>
</evidence>
<keyword evidence="7 11" id="KW-0378">Hydrolase</keyword>
<dbReference type="GO" id="GO:0046872">
    <property type="term" value="F:metal ion binding"/>
    <property type="evidence" value="ECO:0007669"/>
    <property type="project" value="UniProtKB-KW"/>
</dbReference>
<dbReference type="HOGENOM" id="CLU_021802_2_4_5"/>
<dbReference type="KEGG" id="rsq:Rsph17025_1579"/>